<reference evidence="1 2" key="1">
    <citation type="submission" date="2016-12" db="EMBL/GenBank/DDBJ databases">
        <title>Genome sequencing and description of Paenibacillus sp. nov. from high altitude lake in the Indian Trans- Himalayas.</title>
        <authorList>
            <person name="Kiran S."/>
            <person name="Swarnkar M.K."/>
            <person name="Rana A."/>
            <person name="Tewari R."/>
            <person name="Gulati A."/>
        </authorList>
    </citation>
    <scope>NUCLEOTIDE SEQUENCE [LARGE SCALE GENOMIC DNA]</scope>
    <source>
        <strain evidence="1 2">IHBB 9951</strain>
    </source>
</reference>
<keyword evidence="2" id="KW-1185">Reference proteome</keyword>
<comment type="caution">
    <text evidence="1">The sequence shown here is derived from an EMBL/GenBank/DDBJ whole genome shotgun (WGS) entry which is preliminary data.</text>
</comment>
<proteinExistence type="predicted"/>
<accession>A0ABX3K2H1</accession>
<organism evidence="1 2">
    <name type="scientific">Paenibacillus ihbetae</name>
    <dbReference type="NCBI Taxonomy" id="1870820"/>
    <lineage>
        <taxon>Bacteria</taxon>
        <taxon>Bacillati</taxon>
        <taxon>Bacillota</taxon>
        <taxon>Bacilli</taxon>
        <taxon>Bacillales</taxon>
        <taxon>Paenibacillaceae</taxon>
        <taxon>Paenibacillus</taxon>
    </lineage>
</organism>
<evidence type="ECO:0000313" key="1">
    <source>
        <dbReference type="EMBL" id="OOC63643.1"/>
    </source>
</evidence>
<dbReference type="Proteomes" id="UP000189059">
    <property type="component" value="Unassembled WGS sequence"/>
</dbReference>
<sequence length="81" mass="8776">MGVAVEGAVKGRLGRQSKRQNSCGAVAISVRKNGQTTNNSPVRNFMGPPLGKFKNYAIMRLKSKKVKVNGQGSLILIMFKI</sequence>
<protein>
    <submittedName>
        <fullName evidence="1">Uncharacterized protein</fullName>
    </submittedName>
</protein>
<evidence type="ECO:0000313" key="2">
    <source>
        <dbReference type="Proteomes" id="UP000189059"/>
    </source>
</evidence>
<dbReference type="EMBL" id="MRVI01000001">
    <property type="protein sequence ID" value="OOC63643.1"/>
    <property type="molecule type" value="Genomic_DNA"/>
</dbReference>
<gene>
    <name evidence="1" type="ORF">BBD40_18385</name>
</gene>
<name>A0ABX3K2H1_9BACL</name>